<organism evidence="3">
    <name type="scientific">Ornithodoros turicata</name>
    <dbReference type="NCBI Taxonomy" id="34597"/>
    <lineage>
        <taxon>Eukaryota</taxon>
        <taxon>Metazoa</taxon>
        <taxon>Ecdysozoa</taxon>
        <taxon>Arthropoda</taxon>
        <taxon>Chelicerata</taxon>
        <taxon>Arachnida</taxon>
        <taxon>Acari</taxon>
        <taxon>Parasitiformes</taxon>
        <taxon>Ixodida</taxon>
        <taxon>Ixodoidea</taxon>
        <taxon>Argasidae</taxon>
        <taxon>Ornithodorinae</taxon>
        <taxon>Ornithodoros</taxon>
    </lineage>
</organism>
<feature type="compositionally biased region" description="Polar residues" evidence="1">
    <location>
        <begin position="143"/>
        <end position="154"/>
    </location>
</feature>
<dbReference type="AlphaFoldDB" id="A0A2R5LHF3"/>
<evidence type="ECO:0000256" key="2">
    <source>
        <dbReference type="SAM" id="SignalP"/>
    </source>
</evidence>
<sequence>MHVTVVAALLLAARHAGARTFGKEDSTANCSLRPRQVCGSSPSWDLPRLYVYDANAGRCSQMRACEEVQAHAFSLWVHCRLANKHCPETPLPTTATTEKKKKGEKTKKPKKAKPSKGKGKNAEISSETPPPTTTTTAAPTTTLKSMTVTSSVTSEKAEKNKKKKEKRKKPKKSKPSAGKQ</sequence>
<reference evidence="3" key="1">
    <citation type="submission" date="2018-03" db="EMBL/GenBank/DDBJ databases">
        <title>The relapsing fever spirochete Borrelia turicatae persists in the highly oxidative environment of its soft-bodied tick vector.</title>
        <authorList>
            <person name="Bourret T.J."/>
            <person name="Boyle W.K."/>
            <person name="Valenzuela J.G."/>
            <person name="Oliveira F."/>
            <person name="Lopez J.E."/>
        </authorList>
    </citation>
    <scope>NUCLEOTIDE SEQUENCE</scope>
    <source>
        <strain evidence="3">Kansas strain/isolate</strain>
        <tissue evidence="3">Salivary glands</tissue>
    </source>
</reference>
<name>A0A2R5LHF3_9ACAR</name>
<feature type="compositionally biased region" description="Basic residues" evidence="1">
    <location>
        <begin position="159"/>
        <end position="174"/>
    </location>
</feature>
<feature type="compositionally biased region" description="Low complexity" evidence="1">
    <location>
        <begin position="133"/>
        <end position="142"/>
    </location>
</feature>
<protein>
    <submittedName>
        <fullName evidence="3">Putative salivary mucin with basic tail</fullName>
    </submittedName>
</protein>
<keyword evidence="2" id="KW-0732">Signal</keyword>
<evidence type="ECO:0000256" key="1">
    <source>
        <dbReference type="SAM" id="MobiDB-lite"/>
    </source>
</evidence>
<dbReference type="EMBL" id="GGLE01004828">
    <property type="protein sequence ID" value="MBY08954.1"/>
    <property type="molecule type" value="Transcribed_RNA"/>
</dbReference>
<feature type="chain" id="PRO_5015303223" evidence="2">
    <location>
        <begin position="19"/>
        <end position="180"/>
    </location>
</feature>
<accession>A0A2R5LHF3</accession>
<feature type="region of interest" description="Disordered" evidence="1">
    <location>
        <begin position="86"/>
        <end position="180"/>
    </location>
</feature>
<proteinExistence type="predicted"/>
<evidence type="ECO:0000313" key="3">
    <source>
        <dbReference type="EMBL" id="MBY08954.1"/>
    </source>
</evidence>
<feature type="compositionally biased region" description="Basic residues" evidence="1">
    <location>
        <begin position="99"/>
        <end position="119"/>
    </location>
</feature>
<feature type="signal peptide" evidence="2">
    <location>
        <begin position="1"/>
        <end position="18"/>
    </location>
</feature>